<proteinExistence type="predicted"/>
<dbReference type="AlphaFoldDB" id="A0A1B7VKG4"/>
<accession>A0A1B7VKG4</accession>
<comment type="caution">
    <text evidence="2">The sequence shown here is derived from an EMBL/GenBank/DDBJ whole genome shotgun (WGS) entry which is preliminary data.</text>
</comment>
<dbReference type="EMBL" id="LJOY01000081">
    <property type="protein sequence ID" value="OBQ19929.1"/>
    <property type="molecule type" value="Genomic_DNA"/>
</dbReference>
<reference evidence="2 3" key="1">
    <citation type="submission" date="2015-09" db="EMBL/GenBank/DDBJ databases">
        <title>Whole genome shotgun sequence assembly of Aphanizomenon flos-aquae UKL13.</title>
        <authorList>
            <person name="Driscoll C."/>
        </authorList>
    </citation>
    <scope>NUCLEOTIDE SEQUENCE [LARGE SCALE GENOMIC DNA]</scope>
    <source>
        <strain evidence="2">MDT13</strain>
    </source>
</reference>
<evidence type="ECO:0000259" key="1">
    <source>
        <dbReference type="Pfam" id="PF13411"/>
    </source>
</evidence>
<dbReference type="Gene3D" id="1.10.1660.10">
    <property type="match status" value="1"/>
</dbReference>
<sequence length="150" mass="17276">MQEKFFTSKEAAQITGCTLRQIQYWREKGIVVPVISDTGTGRSIYYSRSNLVELAAMVYWLSTGISFDIACETLKQLKEQEPELFISGQGRRYMLLLSQDDSLSLVEFDRKRAIAFLDEGKAVIPVWLDVIYQQLLMKLELNKLNLKTNK</sequence>
<dbReference type="SUPFAM" id="SSF46955">
    <property type="entry name" value="Putative DNA-binding domain"/>
    <property type="match status" value="1"/>
</dbReference>
<dbReference type="InterPro" id="IPR000551">
    <property type="entry name" value="MerR-type_HTH_dom"/>
</dbReference>
<dbReference type="GO" id="GO:0003677">
    <property type="term" value="F:DNA binding"/>
    <property type="evidence" value="ECO:0007669"/>
    <property type="project" value="InterPro"/>
</dbReference>
<name>A0A1B7VKG4_APHFL</name>
<dbReference type="STRING" id="1803587.GCA_001593825_00124"/>
<dbReference type="Pfam" id="PF13411">
    <property type="entry name" value="MerR_1"/>
    <property type="match status" value="1"/>
</dbReference>
<protein>
    <submittedName>
        <fullName evidence="2">MerR family transcriptional regulator</fullName>
    </submittedName>
</protein>
<evidence type="ECO:0000313" key="3">
    <source>
        <dbReference type="Proteomes" id="UP000092382"/>
    </source>
</evidence>
<dbReference type="InterPro" id="IPR009061">
    <property type="entry name" value="DNA-bd_dom_put_sf"/>
</dbReference>
<gene>
    <name evidence="2" type="ORF">AN481_17380</name>
</gene>
<dbReference type="Proteomes" id="UP000092382">
    <property type="component" value="Unassembled WGS sequence"/>
</dbReference>
<feature type="domain" description="HTH merR-type" evidence="1">
    <location>
        <begin position="6"/>
        <end position="72"/>
    </location>
</feature>
<organism evidence="2 3">
    <name type="scientific">Aphanizomenon flos-aquae LD13</name>
    <dbReference type="NCBI Taxonomy" id="1710894"/>
    <lineage>
        <taxon>Bacteria</taxon>
        <taxon>Bacillati</taxon>
        <taxon>Cyanobacteriota</taxon>
        <taxon>Cyanophyceae</taxon>
        <taxon>Nostocales</taxon>
        <taxon>Aphanizomenonaceae</taxon>
        <taxon>Aphanizomenon</taxon>
    </lineage>
</organism>
<dbReference type="PATRIC" id="fig|1710894.3.peg.2507"/>
<evidence type="ECO:0000313" key="2">
    <source>
        <dbReference type="EMBL" id="OBQ19929.1"/>
    </source>
</evidence>
<dbReference type="GO" id="GO:0006355">
    <property type="term" value="P:regulation of DNA-templated transcription"/>
    <property type="evidence" value="ECO:0007669"/>
    <property type="project" value="InterPro"/>
</dbReference>